<gene>
    <name evidence="2" type="ORF">AVDCRST_MAG59-2882</name>
</gene>
<name>A0A6J4V1F9_9BACT</name>
<evidence type="ECO:0000313" key="2">
    <source>
        <dbReference type="EMBL" id="CAA9564502.1"/>
    </source>
</evidence>
<evidence type="ECO:0000256" key="1">
    <source>
        <dbReference type="SAM" id="MobiDB-lite"/>
    </source>
</evidence>
<feature type="compositionally biased region" description="Basic and acidic residues" evidence="1">
    <location>
        <begin position="57"/>
        <end position="72"/>
    </location>
</feature>
<dbReference type="AlphaFoldDB" id="A0A6J4V1F9"/>
<reference evidence="2" key="1">
    <citation type="submission" date="2020-02" db="EMBL/GenBank/DDBJ databases">
        <authorList>
            <person name="Meier V. D."/>
        </authorList>
    </citation>
    <scope>NUCLEOTIDE SEQUENCE</scope>
    <source>
        <strain evidence="2">AVDCRST_MAG59</strain>
    </source>
</reference>
<feature type="compositionally biased region" description="Basic and acidic residues" evidence="1">
    <location>
        <begin position="35"/>
        <end position="48"/>
    </location>
</feature>
<protein>
    <submittedName>
        <fullName evidence="2">Uncharacterized protein</fullName>
    </submittedName>
</protein>
<feature type="compositionally biased region" description="Low complexity" evidence="1">
    <location>
        <begin position="268"/>
        <end position="284"/>
    </location>
</feature>
<dbReference type="EMBL" id="CADCWF010000192">
    <property type="protein sequence ID" value="CAA9564502.1"/>
    <property type="molecule type" value="Genomic_DNA"/>
</dbReference>
<organism evidence="2">
    <name type="scientific">uncultured Thermomicrobiales bacterium</name>
    <dbReference type="NCBI Taxonomy" id="1645740"/>
    <lineage>
        <taxon>Bacteria</taxon>
        <taxon>Pseudomonadati</taxon>
        <taxon>Thermomicrobiota</taxon>
        <taxon>Thermomicrobia</taxon>
        <taxon>Thermomicrobiales</taxon>
        <taxon>environmental samples</taxon>
    </lineage>
</organism>
<accession>A0A6J4V1F9</accession>
<sequence>ALRHLRVRPSPLRRPPRPVPARRNPRLRQCLGQRRSSDAGRGRLRAVDCARCPRPRHQPDPARDHGLRDHLPPPRVPRRPGRHPRPRLGRPGRDRPRRWRPAPPLRRLRPRRLVAPRTGRAAGGAGRHPRPPAPRRGGDGGRTPLPGPGCPGTCGVAAAPSAVHRRRPWRPRPDGGGAPCRRLEQPRRPTPRRDRRPGQPRAACGGRGGDREAGRAARRVLSADRAGPGVDPAVGAGVPCGAGSALVARRLRRVRRPLRRDRHRRGHPLLAAAGNGRAAAARLGGPPGQLRTDRRGSDRRPGRTGTGDRECDRLERL</sequence>
<feature type="non-terminal residue" evidence="2">
    <location>
        <position position="317"/>
    </location>
</feature>
<proteinExistence type="predicted"/>
<feature type="non-terminal residue" evidence="2">
    <location>
        <position position="1"/>
    </location>
</feature>
<feature type="region of interest" description="Disordered" evidence="1">
    <location>
        <begin position="1"/>
        <end position="228"/>
    </location>
</feature>
<feature type="region of interest" description="Disordered" evidence="1">
    <location>
        <begin position="264"/>
        <end position="317"/>
    </location>
</feature>
<feature type="compositionally biased region" description="Basic residues" evidence="1">
    <location>
        <begin position="76"/>
        <end position="114"/>
    </location>
</feature>
<feature type="compositionally biased region" description="Basic and acidic residues" evidence="1">
    <location>
        <begin position="291"/>
        <end position="317"/>
    </location>
</feature>